<dbReference type="EMBL" id="JANUCP010000001">
    <property type="protein sequence ID" value="MCS3918208.1"/>
    <property type="molecule type" value="Genomic_DNA"/>
</dbReference>
<keyword evidence="2" id="KW-1185">Reference proteome</keyword>
<evidence type="ECO:0008006" key="3">
    <source>
        <dbReference type="Google" id="ProtNLM"/>
    </source>
</evidence>
<reference evidence="1 2" key="1">
    <citation type="submission" date="2022-08" db="EMBL/GenBank/DDBJ databases">
        <title>Bacterial and archaeal communities from various locations to study Microbial Dark Matter (Phase II).</title>
        <authorList>
            <person name="Stepanauskas R."/>
        </authorList>
    </citation>
    <scope>NUCLEOTIDE SEQUENCE [LARGE SCALE GENOMIC DNA]</scope>
    <source>
        <strain evidence="1 2">PD1</strain>
    </source>
</reference>
<protein>
    <recommendedName>
        <fullName evidence="3">FlgO domain-containing protein</fullName>
    </recommendedName>
</protein>
<dbReference type="InterPro" id="IPR013783">
    <property type="entry name" value="Ig-like_fold"/>
</dbReference>
<organism evidence="1 2">
    <name type="scientific">Candidatus Fervidibacter sacchari</name>
    <dbReference type="NCBI Taxonomy" id="1448929"/>
    <lineage>
        <taxon>Bacteria</taxon>
        <taxon>Candidatus Fervidibacterota</taxon>
        <taxon>Candidatus Fervidibacter</taxon>
    </lineage>
</organism>
<evidence type="ECO:0000313" key="1">
    <source>
        <dbReference type="EMBL" id="MCS3918208.1"/>
    </source>
</evidence>
<sequence>MRWRRLVAWRWVAQFLIGALTIQWVGTAAAQISAEEEKPPPIPRVVILDFEAPKDQPEILGRKAADAVALALADTGRYEVISRTELETAIQRLRLTPPLLPTQFALLAKELKARLVVYGKVVRVIVDEKAWRAGVQLQMLFHDRYLDVPVNGAHVLAMTPPRPGVTPDVLIDHALSLAANQAVQQAMATRLPEGQIMQRVGNSVIINRGYDQGIRDGMQLWVYRLVRDPENPGYMIRTRIGLIEITRAEARQSSGVIKEEIVPIQYPDRVIGVFEIPKLGVPEPPVRRRPKGLGSALPSFLLLVAGILVVGSLAGGGKRGTKVPTATGMVVDNGRRVKLVLGIAKECVAVEIYRDTSPGVSTTLLNLIDIVDGQATPVYYDSDLAYNGSATIEIDTDTPTNRLPALARSYEVGVGEGEGDVTEEPFNYEKPFNHTPIQLGVHYWYVIRRINARRLPPPPPTGGQETAGAREPFELVYSPPSSPIGPLTPLAQLTEADLIEPTGDVDISNVTFRFLSAQGADEYIVQVSDNPGFPSNRTVQIPLPYRLPNPDIGGQVLVIANQDLSGRFGAGQTLYWRVGYRYSRDINPPEGGWVFSRVRSFTVPVTPPPPPG</sequence>
<dbReference type="RefSeq" id="WP_259093768.1">
    <property type="nucleotide sequence ID" value="NZ_CP130454.1"/>
</dbReference>
<gene>
    <name evidence="1" type="ORF">M2350_000605</name>
</gene>
<dbReference type="Gene3D" id="2.60.40.10">
    <property type="entry name" value="Immunoglobulins"/>
    <property type="match status" value="1"/>
</dbReference>
<comment type="caution">
    <text evidence="1">The sequence shown here is derived from an EMBL/GenBank/DDBJ whole genome shotgun (WGS) entry which is preliminary data.</text>
</comment>
<proteinExistence type="predicted"/>
<accession>A0ABT2EMQ4</accession>
<name>A0ABT2EMQ4_9BACT</name>
<evidence type="ECO:0000313" key="2">
    <source>
        <dbReference type="Proteomes" id="UP001204798"/>
    </source>
</evidence>
<dbReference type="Proteomes" id="UP001204798">
    <property type="component" value="Unassembled WGS sequence"/>
</dbReference>